<evidence type="ECO:0000256" key="1">
    <source>
        <dbReference type="ARBA" id="ARBA00006484"/>
    </source>
</evidence>
<feature type="domain" description="Ketoreductase" evidence="4">
    <location>
        <begin position="18"/>
        <end position="220"/>
    </location>
</feature>
<keyword evidence="6" id="KW-1185">Reference proteome</keyword>
<dbReference type="PRINTS" id="PR00080">
    <property type="entry name" value="SDRFAMILY"/>
</dbReference>
<dbReference type="NCBIfam" id="NF005861">
    <property type="entry name" value="PRK07791.1"/>
    <property type="match status" value="1"/>
</dbReference>
<evidence type="ECO:0000256" key="3">
    <source>
        <dbReference type="RuleBase" id="RU000363"/>
    </source>
</evidence>
<protein>
    <submittedName>
        <fullName evidence="5">SDR family NAD(P)-dependent oxidoreductase</fullName>
    </submittedName>
</protein>
<dbReference type="PROSITE" id="PS00061">
    <property type="entry name" value="ADH_SHORT"/>
    <property type="match status" value="1"/>
</dbReference>
<dbReference type="EMBL" id="WJHE01001483">
    <property type="protein sequence ID" value="MST35165.1"/>
    <property type="molecule type" value="Genomic_DNA"/>
</dbReference>
<dbReference type="Proteomes" id="UP000437736">
    <property type="component" value="Unassembled WGS sequence"/>
</dbReference>
<dbReference type="InterPro" id="IPR051687">
    <property type="entry name" value="Peroxisomal_Beta-Oxidation"/>
</dbReference>
<dbReference type="InterPro" id="IPR020904">
    <property type="entry name" value="Sc_DH/Rdtase_CS"/>
</dbReference>
<dbReference type="SMART" id="SM00822">
    <property type="entry name" value="PKS_KR"/>
    <property type="match status" value="1"/>
</dbReference>
<dbReference type="InterPro" id="IPR057326">
    <property type="entry name" value="KR_dom"/>
</dbReference>
<evidence type="ECO:0000259" key="4">
    <source>
        <dbReference type="SMART" id="SM00822"/>
    </source>
</evidence>
<name>A0ABW9QZW0_9ACTN</name>
<comment type="similarity">
    <text evidence="1 3">Belongs to the short-chain dehydrogenases/reductases (SDR) family.</text>
</comment>
<sequence length="303" mass="32270">MIAGSQAGGSRVGSLDGRVAIITGAGRGLGRAYARFFAAEGAKVVVNDNGCDPSGERPADDAAGRVVAEIREAGGEAVVSREDVADWEGGRRLVQTAVDAFGRLDVLVNNAGILRDRAIVTMQEGEWDEVIRVHLKGHFVPLRHAASHWRERARAGEEVRASVVNTSSTSGLQGNPGQSNYGAAKAGVAALTVIAAMELARYGVRVNGIVPTARTRLTESTPGLDEIVRPPEDASRFDEWDPDNVSPVVGWLAQEGCTVTGRLLYVFGGTVQPMTGWLREPGLERPERWTLAELDEQLGPLLG</sequence>
<organism evidence="5 6">
    <name type="scientific">Acidiferrimicrobium australe</name>
    <dbReference type="NCBI Taxonomy" id="2664430"/>
    <lineage>
        <taxon>Bacteria</taxon>
        <taxon>Bacillati</taxon>
        <taxon>Actinomycetota</taxon>
        <taxon>Acidimicrobiia</taxon>
        <taxon>Acidimicrobiales</taxon>
        <taxon>Acidimicrobiaceae</taxon>
        <taxon>Acidiferrimicrobium</taxon>
    </lineage>
</organism>
<evidence type="ECO:0000313" key="6">
    <source>
        <dbReference type="Proteomes" id="UP000437736"/>
    </source>
</evidence>
<dbReference type="PANTHER" id="PTHR45024:SF2">
    <property type="entry name" value="SCP2 DOMAIN-CONTAINING PROTEIN"/>
    <property type="match status" value="1"/>
</dbReference>
<dbReference type="PANTHER" id="PTHR45024">
    <property type="entry name" value="DEHYDROGENASES, SHORT CHAIN"/>
    <property type="match status" value="1"/>
</dbReference>
<gene>
    <name evidence="5" type="ORF">GHK86_20835</name>
</gene>
<proteinExistence type="inferred from homology"/>
<reference evidence="5 6" key="1">
    <citation type="submission" date="2019-11" db="EMBL/GenBank/DDBJ databases">
        <title>Acidiferrimicrobium australis gen. nov., sp. nov., an acidophilic and obligately heterotrophic, member of the Actinobacteria that catalyses dissimilatory oxido- reduction of iron isolated from metal-rich acidic water in Chile.</title>
        <authorList>
            <person name="Gonzalez D."/>
            <person name="Huber K."/>
            <person name="Hedrich S."/>
            <person name="Rojas-Villalobos C."/>
            <person name="Quatrini R."/>
            <person name="Dinamarca M.A."/>
            <person name="Schwarz A."/>
            <person name="Canales C."/>
            <person name="Nancucheo I."/>
        </authorList>
    </citation>
    <scope>NUCLEOTIDE SEQUENCE [LARGE SCALE GENOMIC DNA]</scope>
    <source>
        <strain evidence="5 6">USS-CCA1</strain>
    </source>
</reference>
<dbReference type="SUPFAM" id="SSF51735">
    <property type="entry name" value="NAD(P)-binding Rossmann-fold domains"/>
    <property type="match status" value="1"/>
</dbReference>
<evidence type="ECO:0000256" key="2">
    <source>
        <dbReference type="ARBA" id="ARBA00023002"/>
    </source>
</evidence>
<keyword evidence="2" id="KW-0560">Oxidoreductase</keyword>
<dbReference type="Pfam" id="PF00106">
    <property type="entry name" value="adh_short"/>
    <property type="match status" value="1"/>
</dbReference>
<dbReference type="Gene3D" id="3.40.50.720">
    <property type="entry name" value="NAD(P)-binding Rossmann-like Domain"/>
    <property type="match status" value="1"/>
</dbReference>
<evidence type="ECO:0000313" key="5">
    <source>
        <dbReference type="EMBL" id="MST35165.1"/>
    </source>
</evidence>
<accession>A0ABW9QZW0</accession>
<dbReference type="PRINTS" id="PR00081">
    <property type="entry name" value="GDHRDH"/>
</dbReference>
<comment type="caution">
    <text evidence="5">The sequence shown here is derived from an EMBL/GenBank/DDBJ whole genome shotgun (WGS) entry which is preliminary data.</text>
</comment>
<dbReference type="InterPro" id="IPR002347">
    <property type="entry name" value="SDR_fam"/>
</dbReference>
<dbReference type="InterPro" id="IPR036291">
    <property type="entry name" value="NAD(P)-bd_dom_sf"/>
</dbReference>